<dbReference type="PANTHER" id="PTHR47098">
    <property type="entry name" value="PROTEIN MAK32"/>
    <property type="match status" value="1"/>
</dbReference>
<sequence length="224" mass="24731">FPKALLGYREATDVVDSRTSLQTTSLRREDIPPEYEDASAIHVCPLDYLTHSLFPAMLRQAEFTTVTLDPSPGYMNPTFWNDVPALLTGLTAFLPAEEEINSLFKGRSDDLWEMAEGLAAYGCEIVVIKCGERGQMLYDSAGHTRWEVPSYPARLANPLGAGDAFCGGFMAGYRRTYDPLEATLYGNISSSLVVEGNLPEYALDVLPGLPRARLDSLRESVRKV</sequence>
<dbReference type="SUPFAM" id="SSF53613">
    <property type="entry name" value="Ribokinase-like"/>
    <property type="match status" value="1"/>
</dbReference>
<dbReference type="AlphaFoldDB" id="X1G0E5"/>
<dbReference type="InterPro" id="IPR002173">
    <property type="entry name" value="Carboh/pur_kinase_PfkB_CS"/>
</dbReference>
<feature type="domain" description="Carbohydrate kinase PfkB" evidence="3">
    <location>
        <begin position="58"/>
        <end position="195"/>
    </location>
</feature>
<dbReference type="InterPro" id="IPR011611">
    <property type="entry name" value="PfkB_dom"/>
</dbReference>
<dbReference type="PANTHER" id="PTHR47098:SF2">
    <property type="entry name" value="PROTEIN MAK32"/>
    <property type="match status" value="1"/>
</dbReference>
<dbReference type="Pfam" id="PF00294">
    <property type="entry name" value="PfkB"/>
    <property type="match status" value="1"/>
</dbReference>
<evidence type="ECO:0000313" key="4">
    <source>
        <dbReference type="EMBL" id="GAH35049.1"/>
    </source>
</evidence>
<keyword evidence="2" id="KW-0418">Kinase</keyword>
<proteinExistence type="predicted"/>
<evidence type="ECO:0000259" key="3">
    <source>
        <dbReference type="Pfam" id="PF00294"/>
    </source>
</evidence>
<name>X1G0E5_9ZZZZ</name>
<comment type="caution">
    <text evidence="4">The sequence shown here is derived from an EMBL/GenBank/DDBJ whole genome shotgun (WGS) entry which is preliminary data.</text>
</comment>
<dbReference type="InterPro" id="IPR029056">
    <property type="entry name" value="Ribokinase-like"/>
</dbReference>
<reference evidence="4" key="1">
    <citation type="journal article" date="2014" name="Front. Microbiol.">
        <title>High frequency of phylogenetically diverse reductive dehalogenase-homologous genes in deep subseafloor sedimentary metagenomes.</title>
        <authorList>
            <person name="Kawai M."/>
            <person name="Futagami T."/>
            <person name="Toyoda A."/>
            <person name="Takaki Y."/>
            <person name="Nishi S."/>
            <person name="Hori S."/>
            <person name="Arai W."/>
            <person name="Tsubouchi T."/>
            <person name="Morono Y."/>
            <person name="Uchiyama I."/>
            <person name="Ito T."/>
            <person name="Fujiyama A."/>
            <person name="Inagaki F."/>
            <person name="Takami H."/>
        </authorList>
    </citation>
    <scope>NUCLEOTIDE SEQUENCE</scope>
    <source>
        <strain evidence="4">Expedition CK06-06</strain>
    </source>
</reference>
<gene>
    <name evidence="4" type="ORF">S03H2_22234</name>
</gene>
<evidence type="ECO:0000256" key="1">
    <source>
        <dbReference type="ARBA" id="ARBA00022679"/>
    </source>
</evidence>
<dbReference type="PROSITE" id="PS00584">
    <property type="entry name" value="PFKB_KINASES_2"/>
    <property type="match status" value="1"/>
</dbReference>
<organism evidence="4">
    <name type="scientific">marine sediment metagenome</name>
    <dbReference type="NCBI Taxonomy" id="412755"/>
    <lineage>
        <taxon>unclassified sequences</taxon>
        <taxon>metagenomes</taxon>
        <taxon>ecological metagenomes</taxon>
    </lineage>
</organism>
<feature type="non-terminal residue" evidence="4">
    <location>
        <position position="1"/>
    </location>
</feature>
<evidence type="ECO:0000256" key="2">
    <source>
        <dbReference type="ARBA" id="ARBA00022777"/>
    </source>
</evidence>
<accession>X1G0E5</accession>
<dbReference type="GO" id="GO:0016301">
    <property type="term" value="F:kinase activity"/>
    <property type="evidence" value="ECO:0007669"/>
    <property type="project" value="UniProtKB-KW"/>
</dbReference>
<protein>
    <recommendedName>
        <fullName evidence="3">Carbohydrate kinase PfkB domain-containing protein</fullName>
    </recommendedName>
</protein>
<keyword evidence="1" id="KW-0808">Transferase</keyword>
<dbReference type="Gene3D" id="3.40.1190.20">
    <property type="match status" value="1"/>
</dbReference>
<dbReference type="EMBL" id="BARU01011938">
    <property type="protein sequence ID" value="GAH35049.1"/>
    <property type="molecule type" value="Genomic_DNA"/>
</dbReference>